<evidence type="ECO:0000313" key="3">
    <source>
        <dbReference type="Proteomes" id="UP000681356"/>
    </source>
</evidence>
<dbReference type="AlphaFoldDB" id="A0A8J7WH05"/>
<reference evidence="2" key="1">
    <citation type="submission" date="2021-04" db="EMBL/GenBank/DDBJ databases">
        <authorList>
            <person name="Yoon J."/>
        </authorList>
    </citation>
    <scope>NUCLEOTIDE SEQUENCE</scope>
    <source>
        <strain evidence="2">KMU-90</strain>
    </source>
</reference>
<dbReference type="InterPro" id="IPR004360">
    <property type="entry name" value="Glyas_Fos-R_dOase_dom"/>
</dbReference>
<feature type="domain" description="VOC" evidence="1">
    <location>
        <begin position="3"/>
        <end position="139"/>
    </location>
</feature>
<proteinExistence type="predicted"/>
<dbReference type="InterPro" id="IPR037523">
    <property type="entry name" value="VOC_core"/>
</dbReference>
<evidence type="ECO:0000313" key="2">
    <source>
        <dbReference type="EMBL" id="MBS0125168.1"/>
    </source>
</evidence>
<dbReference type="Gene3D" id="3.10.180.10">
    <property type="entry name" value="2,3-Dihydroxybiphenyl 1,2-Dioxygenase, domain 1"/>
    <property type="match status" value="1"/>
</dbReference>
<sequence length="147" mass="15741">MTHLALVAVLVPEYDEGLAFFCGVLGFELREDTDLGQGKRWIRVAPSGAQTEFLLARAVGAQRDVIGHQGGGRVWLFLRSDDFDRDHAALAAAGATFKEEPRRAAATTACPCGGRQNTCLRTNFLLRAPAGGDKSALTIWRAGVAQG</sequence>
<keyword evidence="3" id="KW-1185">Reference proteome</keyword>
<accession>A0A8J7WH05</accession>
<dbReference type="Pfam" id="PF00903">
    <property type="entry name" value="Glyoxalase"/>
    <property type="match status" value="1"/>
</dbReference>
<dbReference type="InterPro" id="IPR029068">
    <property type="entry name" value="Glyas_Bleomycin-R_OHBP_Dase"/>
</dbReference>
<dbReference type="PANTHER" id="PTHR36437:SF2">
    <property type="entry name" value="GLYOXALASE_BLEOMYCIN RESISTANCE PROTEIN_DIOXYGENASE"/>
    <property type="match status" value="1"/>
</dbReference>
<dbReference type="SUPFAM" id="SSF54593">
    <property type="entry name" value="Glyoxalase/Bleomycin resistance protein/Dihydroxybiphenyl dioxygenase"/>
    <property type="match status" value="1"/>
</dbReference>
<dbReference type="Proteomes" id="UP000681356">
    <property type="component" value="Unassembled WGS sequence"/>
</dbReference>
<protein>
    <submittedName>
        <fullName evidence="2">VOC family protein</fullName>
    </submittedName>
</protein>
<dbReference type="PANTHER" id="PTHR36437">
    <property type="entry name" value="GLYOXALASE/BLEOMYCIN RESISTANCE PROTEIN/DIOXYGENASE"/>
    <property type="match status" value="1"/>
</dbReference>
<name>A0A8J7WH05_9RHOB</name>
<gene>
    <name evidence="2" type="ORF">KB874_13840</name>
</gene>
<dbReference type="RefSeq" id="WP_212537126.1">
    <property type="nucleotide sequence ID" value="NZ_JAGTUU010000005.1"/>
</dbReference>
<comment type="caution">
    <text evidence="2">The sequence shown here is derived from an EMBL/GenBank/DDBJ whole genome shotgun (WGS) entry which is preliminary data.</text>
</comment>
<evidence type="ECO:0000259" key="1">
    <source>
        <dbReference type="PROSITE" id="PS51819"/>
    </source>
</evidence>
<organism evidence="2 3">
    <name type="scientific">Thetidibacter halocola</name>
    <dbReference type="NCBI Taxonomy" id="2827239"/>
    <lineage>
        <taxon>Bacteria</taxon>
        <taxon>Pseudomonadati</taxon>
        <taxon>Pseudomonadota</taxon>
        <taxon>Alphaproteobacteria</taxon>
        <taxon>Rhodobacterales</taxon>
        <taxon>Roseobacteraceae</taxon>
        <taxon>Thetidibacter</taxon>
    </lineage>
</organism>
<dbReference type="PROSITE" id="PS51819">
    <property type="entry name" value="VOC"/>
    <property type="match status" value="1"/>
</dbReference>
<dbReference type="EMBL" id="JAGTUU010000005">
    <property type="protein sequence ID" value="MBS0125168.1"/>
    <property type="molecule type" value="Genomic_DNA"/>
</dbReference>